<protein>
    <submittedName>
        <fullName evidence="2">Uncharacterized protein</fullName>
    </submittedName>
</protein>
<keyword evidence="3" id="KW-1185">Reference proteome</keyword>
<proteinExistence type="predicted"/>
<comment type="caution">
    <text evidence="2">The sequence shown here is derived from an EMBL/GenBank/DDBJ whole genome shotgun (WGS) entry which is preliminary data.</text>
</comment>
<organism evidence="2 3">
    <name type="scientific">Streptomyces albipurpureus</name>
    <dbReference type="NCBI Taxonomy" id="2897419"/>
    <lineage>
        <taxon>Bacteria</taxon>
        <taxon>Bacillati</taxon>
        <taxon>Actinomycetota</taxon>
        <taxon>Actinomycetes</taxon>
        <taxon>Kitasatosporales</taxon>
        <taxon>Streptomycetaceae</taxon>
        <taxon>Streptomyces</taxon>
    </lineage>
</organism>
<dbReference type="Proteomes" id="UP001431429">
    <property type="component" value="Unassembled WGS sequence"/>
</dbReference>
<evidence type="ECO:0000313" key="3">
    <source>
        <dbReference type="Proteomes" id="UP001431429"/>
    </source>
</evidence>
<feature type="region of interest" description="Disordered" evidence="1">
    <location>
        <begin position="92"/>
        <end position="126"/>
    </location>
</feature>
<dbReference type="EMBL" id="JAMQAW010000007">
    <property type="protein sequence ID" value="MCM2388208.1"/>
    <property type="molecule type" value="Genomic_DNA"/>
</dbReference>
<sequence length="126" mass="13614">MIEQGFLEALFDRVVASPHCPPLVLAGHPVTAAAAADAHTLAGTSWARVTGHWPLDHRAKGIHPTLARAELHAFLASRCLPLHDRVRWPAARNTPRPIVPGRANDRPTAAEPAETISALDTPHQRT</sequence>
<accession>A0ABT0ULD3</accession>
<dbReference type="RefSeq" id="WP_250918558.1">
    <property type="nucleotide sequence ID" value="NZ_JAMQAW010000007.1"/>
</dbReference>
<name>A0ABT0ULD3_9ACTN</name>
<gene>
    <name evidence="2" type="ORF">NBG84_07805</name>
</gene>
<evidence type="ECO:0000256" key="1">
    <source>
        <dbReference type="SAM" id="MobiDB-lite"/>
    </source>
</evidence>
<reference evidence="2" key="1">
    <citation type="submission" date="2022-06" db="EMBL/GenBank/DDBJ databases">
        <title>Genome public.</title>
        <authorList>
            <person name="Sun Q."/>
        </authorList>
    </citation>
    <scope>NUCLEOTIDE SEQUENCE</scope>
    <source>
        <strain evidence="2">CWNU-1</strain>
    </source>
</reference>
<evidence type="ECO:0000313" key="2">
    <source>
        <dbReference type="EMBL" id="MCM2388208.1"/>
    </source>
</evidence>